<evidence type="ECO:0000313" key="2">
    <source>
        <dbReference type="Proteomes" id="UP001215280"/>
    </source>
</evidence>
<proteinExistence type="predicted"/>
<dbReference type="EMBL" id="JARJLG010000022">
    <property type="protein sequence ID" value="KAJ7771016.1"/>
    <property type="molecule type" value="Genomic_DNA"/>
</dbReference>
<evidence type="ECO:0000313" key="1">
    <source>
        <dbReference type="EMBL" id="KAJ7771016.1"/>
    </source>
</evidence>
<accession>A0AAD7NQ60</accession>
<keyword evidence="2" id="KW-1185">Reference proteome</keyword>
<reference evidence="1" key="1">
    <citation type="submission" date="2023-03" db="EMBL/GenBank/DDBJ databases">
        <title>Massive genome expansion in bonnet fungi (Mycena s.s.) driven by repeated elements and novel gene families across ecological guilds.</title>
        <authorList>
            <consortium name="Lawrence Berkeley National Laboratory"/>
            <person name="Harder C.B."/>
            <person name="Miyauchi S."/>
            <person name="Viragh M."/>
            <person name="Kuo A."/>
            <person name="Thoen E."/>
            <person name="Andreopoulos B."/>
            <person name="Lu D."/>
            <person name="Skrede I."/>
            <person name="Drula E."/>
            <person name="Henrissat B."/>
            <person name="Morin E."/>
            <person name="Kohler A."/>
            <person name="Barry K."/>
            <person name="LaButti K."/>
            <person name="Morin E."/>
            <person name="Salamov A."/>
            <person name="Lipzen A."/>
            <person name="Mereny Z."/>
            <person name="Hegedus B."/>
            <person name="Baldrian P."/>
            <person name="Stursova M."/>
            <person name="Weitz H."/>
            <person name="Taylor A."/>
            <person name="Grigoriev I.V."/>
            <person name="Nagy L.G."/>
            <person name="Martin F."/>
            <person name="Kauserud H."/>
        </authorList>
    </citation>
    <scope>NUCLEOTIDE SEQUENCE</scope>
    <source>
        <strain evidence="1">CBHHK188m</strain>
    </source>
</reference>
<protein>
    <submittedName>
        <fullName evidence="1">Uncharacterized protein</fullName>
    </submittedName>
</protein>
<organism evidence="1 2">
    <name type="scientific">Mycena maculata</name>
    <dbReference type="NCBI Taxonomy" id="230809"/>
    <lineage>
        <taxon>Eukaryota</taxon>
        <taxon>Fungi</taxon>
        <taxon>Dikarya</taxon>
        <taxon>Basidiomycota</taxon>
        <taxon>Agaricomycotina</taxon>
        <taxon>Agaricomycetes</taxon>
        <taxon>Agaricomycetidae</taxon>
        <taxon>Agaricales</taxon>
        <taxon>Marasmiineae</taxon>
        <taxon>Mycenaceae</taxon>
        <taxon>Mycena</taxon>
    </lineage>
</organism>
<gene>
    <name evidence="1" type="ORF">DFH07DRAFT_1057776</name>
</gene>
<comment type="caution">
    <text evidence="1">The sequence shown here is derived from an EMBL/GenBank/DDBJ whole genome shotgun (WGS) entry which is preliminary data.</text>
</comment>
<sequence>MHMDYSVYFRQHRPFKSDTRSGVPEDKLTVDLLHKLDDVASAGGATFYDIANLIALLAAAEQDPSIKFPAILGTLYFGYFILLNQAEQAHGAWAQYLIASSRVPSPTHCSAQFETDPFAAMQAFRADCGAVQTRVEEALIQWKETFRVVDYDLSNRLRTSQVLKWLLYPFDAPFCVSARRRALLARLPSLRSGAERNLRRFANAYKALEGIMGQIEAQRREVEATDVPYYIFANAVIALDCWFVDYKMGLVTAKGEACQWPFELCARGRRDERPAQMAHGGTQEDTLVFGMLTKFLR</sequence>
<dbReference type="Proteomes" id="UP001215280">
    <property type="component" value="Unassembled WGS sequence"/>
</dbReference>
<name>A0AAD7NQ60_9AGAR</name>
<dbReference type="AlphaFoldDB" id="A0AAD7NQ60"/>